<reference evidence="2 3" key="1">
    <citation type="submission" date="2021-07" db="EMBL/GenBank/DDBJ databases">
        <title>Characterization of Violacein-producing bacteria and related species.</title>
        <authorList>
            <person name="Wilson H.S."/>
            <person name="De Leon M.E."/>
        </authorList>
    </citation>
    <scope>NUCLEOTIDE SEQUENCE [LARGE SCALE GENOMIC DNA]</scope>
    <source>
        <strain evidence="2 3">HSC-2F05</strain>
    </source>
</reference>
<keyword evidence="1" id="KW-0732">Signal</keyword>
<sequence>MRRSLSPVLIAAAFSATVLSPLAHAMLAAPVDADAPPTAQQMSEIAGDYQLSDGRRMSVDFDGTEVYVQLDKRPRQQLQGGRDGQFRTLDGAISIRRKGAADAAAIDVRLSGQAVAVLR</sequence>
<evidence type="ECO:0000256" key="1">
    <source>
        <dbReference type="SAM" id="SignalP"/>
    </source>
</evidence>
<dbReference type="Proteomes" id="UP001198602">
    <property type="component" value="Unassembled WGS sequence"/>
</dbReference>
<dbReference type="RefSeq" id="WP_225238748.1">
    <property type="nucleotide sequence ID" value="NZ_JAHYBX010000003.1"/>
</dbReference>
<name>A0ABS7Y9V9_9BURK</name>
<keyword evidence="3" id="KW-1185">Reference proteome</keyword>
<protein>
    <submittedName>
        <fullName evidence="2">Uncharacterized protein</fullName>
    </submittedName>
</protein>
<comment type="caution">
    <text evidence="2">The sequence shown here is derived from an EMBL/GenBank/DDBJ whole genome shotgun (WGS) entry which is preliminary data.</text>
</comment>
<dbReference type="EMBL" id="JAHYBX010000003">
    <property type="protein sequence ID" value="MCA1856471.1"/>
    <property type="molecule type" value="Genomic_DNA"/>
</dbReference>
<evidence type="ECO:0000313" key="2">
    <source>
        <dbReference type="EMBL" id="MCA1856471.1"/>
    </source>
</evidence>
<organism evidence="2 3">
    <name type="scientific">Massilia hydrophila</name>
    <dbReference type="NCBI Taxonomy" id="3044279"/>
    <lineage>
        <taxon>Bacteria</taxon>
        <taxon>Pseudomonadati</taxon>
        <taxon>Pseudomonadota</taxon>
        <taxon>Betaproteobacteria</taxon>
        <taxon>Burkholderiales</taxon>
        <taxon>Oxalobacteraceae</taxon>
        <taxon>Telluria group</taxon>
        <taxon>Massilia</taxon>
    </lineage>
</organism>
<feature type="signal peptide" evidence="1">
    <location>
        <begin position="1"/>
        <end position="25"/>
    </location>
</feature>
<evidence type="ECO:0000313" key="3">
    <source>
        <dbReference type="Proteomes" id="UP001198602"/>
    </source>
</evidence>
<proteinExistence type="predicted"/>
<accession>A0ABS7Y9V9</accession>
<feature type="chain" id="PRO_5046465906" evidence="1">
    <location>
        <begin position="26"/>
        <end position="119"/>
    </location>
</feature>
<gene>
    <name evidence="2" type="ORF">LE190_11145</name>
</gene>